<organism evidence="2 3">
    <name type="scientific">Cervus elaphus hippelaphus</name>
    <name type="common">European red deer</name>
    <dbReference type="NCBI Taxonomy" id="46360"/>
    <lineage>
        <taxon>Eukaryota</taxon>
        <taxon>Metazoa</taxon>
        <taxon>Chordata</taxon>
        <taxon>Craniata</taxon>
        <taxon>Vertebrata</taxon>
        <taxon>Euteleostomi</taxon>
        <taxon>Mammalia</taxon>
        <taxon>Eutheria</taxon>
        <taxon>Laurasiatheria</taxon>
        <taxon>Artiodactyla</taxon>
        <taxon>Ruminantia</taxon>
        <taxon>Pecora</taxon>
        <taxon>Cervidae</taxon>
        <taxon>Cervinae</taxon>
        <taxon>Cervus</taxon>
    </lineage>
</organism>
<comment type="caution">
    <text evidence="2">The sequence shown here is derived from an EMBL/GenBank/DDBJ whole genome shotgun (WGS) entry which is preliminary data.</text>
</comment>
<keyword evidence="3" id="KW-1185">Reference proteome</keyword>
<evidence type="ECO:0000313" key="3">
    <source>
        <dbReference type="Proteomes" id="UP000242450"/>
    </source>
</evidence>
<protein>
    <submittedName>
        <fullName evidence="2">HERC5</fullName>
    </submittedName>
</protein>
<evidence type="ECO:0000256" key="1">
    <source>
        <dbReference type="SAM" id="MobiDB-lite"/>
    </source>
</evidence>
<accession>A0A212CM26</accession>
<dbReference type="Proteomes" id="UP000242450">
    <property type="component" value="Chromosome 17"/>
</dbReference>
<sequence length="95" mass="10223">MEGKPRKGSRGGARPVTGRVPASRPSATLPAESWGAKFWLFPSAPGLRSALSRRPEATRQMCCTRRRLAVLERGGTGVEVHQLPAESDGARKPSE</sequence>
<dbReference type="AlphaFoldDB" id="A0A212CM26"/>
<gene>
    <name evidence="2" type="ORF">Celaphus_00018629</name>
</gene>
<feature type="region of interest" description="Disordered" evidence="1">
    <location>
        <begin position="1"/>
        <end position="28"/>
    </location>
</feature>
<proteinExistence type="predicted"/>
<dbReference type="EMBL" id="MKHE01000017">
    <property type="protein sequence ID" value="OWK06945.1"/>
    <property type="molecule type" value="Genomic_DNA"/>
</dbReference>
<evidence type="ECO:0000313" key="2">
    <source>
        <dbReference type="EMBL" id="OWK06945.1"/>
    </source>
</evidence>
<name>A0A212CM26_CEREH</name>
<reference evidence="2 3" key="1">
    <citation type="journal article" date="2018" name="Mol. Genet. Genomics">
        <title>The red deer Cervus elaphus genome CerEla1.0: sequencing, annotating, genes, and chromosomes.</title>
        <authorList>
            <person name="Bana N.A."/>
            <person name="Nyiri A."/>
            <person name="Nagy J."/>
            <person name="Frank K."/>
            <person name="Nagy T."/>
            <person name="Steger V."/>
            <person name="Schiller M."/>
            <person name="Lakatos P."/>
            <person name="Sugar L."/>
            <person name="Horn P."/>
            <person name="Barta E."/>
            <person name="Orosz L."/>
        </authorList>
    </citation>
    <scope>NUCLEOTIDE SEQUENCE [LARGE SCALE GENOMIC DNA]</scope>
    <source>
        <strain evidence="2">Hungarian</strain>
    </source>
</reference>